<protein>
    <recommendedName>
        <fullName evidence="2">1-phosphatidylinositol 4-kinase</fullName>
        <ecNumber evidence="2">2.7.1.67</ecNumber>
    </recommendedName>
</protein>
<dbReference type="CDD" id="cd17039">
    <property type="entry name" value="Ubl_ubiquitin_like"/>
    <property type="match status" value="1"/>
</dbReference>
<dbReference type="PROSITE" id="PS50290">
    <property type="entry name" value="PI3_4_KINASE_3"/>
    <property type="match status" value="1"/>
</dbReference>
<accession>A0ABD1ZEB5</accession>
<organism evidence="9 10">
    <name type="scientific">Riccia fluitans</name>
    <dbReference type="NCBI Taxonomy" id="41844"/>
    <lineage>
        <taxon>Eukaryota</taxon>
        <taxon>Viridiplantae</taxon>
        <taxon>Streptophyta</taxon>
        <taxon>Embryophyta</taxon>
        <taxon>Marchantiophyta</taxon>
        <taxon>Marchantiopsida</taxon>
        <taxon>Marchantiidae</taxon>
        <taxon>Marchantiales</taxon>
        <taxon>Ricciaceae</taxon>
        <taxon>Riccia</taxon>
    </lineage>
</organism>
<evidence type="ECO:0000259" key="7">
    <source>
        <dbReference type="PROSITE" id="PS50053"/>
    </source>
</evidence>
<evidence type="ECO:0000256" key="3">
    <source>
        <dbReference type="ARBA" id="ARBA00022679"/>
    </source>
</evidence>
<dbReference type="PANTHER" id="PTHR45800:SF4">
    <property type="entry name" value="PHOSPHATIDYLINOSITOL 4-KINASE GAMMA 3"/>
    <property type="match status" value="1"/>
</dbReference>
<feature type="domain" description="Ubiquitin-like" evidence="7">
    <location>
        <begin position="114"/>
        <end position="190"/>
    </location>
</feature>
<reference evidence="9 10" key="1">
    <citation type="submission" date="2024-09" db="EMBL/GenBank/DDBJ databases">
        <title>Chromosome-scale assembly of Riccia fluitans.</title>
        <authorList>
            <person name="Paukszto L."/>
            <person name="Sawicki J."/>
            <person name="Karawczyk K."/>
            <person name="Piernik-Szablinska J."/>
            <person name="Szczecinska M."/>
            <person name="Mazdziarz M."/>
        </authorList>
    </citation>
    <scope>NUCLEOTIDE SEQUENCE [LARGE SCALE GENOMIC DNA]</scope>
    <source>
        <strain evidence="9">Rf_01</strain>
        <tissue evidence="9">Aerial parts of the thallus</tissue>
    </source>
</reference>
<sequence length="617" mass="67738">MAASALVCNPVDVESFTSPVVKGGFHKRTCSAEGDIQIYLATLGSSSVLPMRVLSSDTIASVKLRIHMCQGFFTNQQRLVYGGRELVRDDVLIKDYGVCNGEMVHLVLRLLDVIDVNVKTVSGKEYVFKVRRNNRVRDLKQRISEREGGLALDNQQLVFKGKRLQDHERIAGLHSEEDVVIHLVVRRTAKVRSKSVGSDIELTVTSSELESVIDRFVPRRASEAPLAVASSSSTLNSVEKTPSLPPPVYGVEGKEQVMSGVVYDHFVLEPARDFVISETPDSLVNALRGARAGFQEGRVPVLSSEGSGGTYFLKNPEGKNVGVFKPVDEEPMAVNNPRAGSLRSASSEGLKSGIRVGEGAMREAAAYILDHPATGRIRDSTSRNEEGFAGVPPTIIARASHKAFNNSREGGTRATKVGSLQQFVESFSNCEDMGPAKFPVNEVHKISVLDMRLANTDRNGGNILVCKDDGGSFKLVPIDHGYCLPDKFEDVTFEWLYWPQARVPFNHATLEYISKLEADWDISVLAAHGLVLRPECARVFRVATMLLKKGAASGLTPFEIGSMMSREKFDEKSAVEIMMEEAEAEFASSSYISENAFMDILSDIMDRRMELADAKLT</sequence>
<dbReference type="Gene3D" id="3.10.20.90">
    <property type="entry name" value="Phosphatidylinositol 3-kinase Catalytic Subunit, Chain A, domain 1"/>
    <property type="match status" value="2"/>
</dbReference>
<dbReference type="Pfam" id="PF00240">
    <property type="entry name" value="ubiquitin"/>
    <property type="match status" value="2"/>
</dbReference>
<evidence type="ECO:0000256" key="6">
    <source>
        <dbReference type="ARBA" id="ARBA00022840"/>
    </source>
</evidence>
<evidence type="ECO:0000256" key="2">
    <source>
        <dbReference type="ARBA" id="ARBA00012169"/>
    </source>
</evidence>
<evidence type="ECO:0000256" key="4">
    <source>
        <dbReference type="ARBA" id="ARBA00022741"/>
    </source>
</evidence>
<dbReference type="Proteomes" id="UP001605036">
    <property type="component" value="Unassembled WGS sequence"/>
</dbReference>
<keyword evidence="4" id="KW-0547">Nucleotide-binding</keyword>
<keyword evidence="6" id="KW-0067">ATP-binding</keyword>
<dbReference type="PANTHER" id="PTHR45800">
    <property type="entry name" value="PHOSPHATIDYLINOSITOL 4-KINASE GAMMA"/>
    <property type="match status" value="1"/>
</dbReference>
<dbReference type="SUPFAM" id="SSF54236">
    <property type="entry name" value="Ubiquitin-like"/>
    <property type="match status" value="2"/>
</dbReference>
<evidence type="ECO:0000313" key="9">
    <source>
        <dbReference type="EMBL" id="KAL2649707.1"/>
    </source>
</evidence>
<dbReference type="InterPro" id="IPR000626">
    <property type="entry name" value="Ubiquitin-like_dom"/>
</dbReference>
<dbReference type="InterPro" id="IPR011009">
    <property type="entry name" value="Kinase-like_dom_sf"/>
</dbReference>
<dbReference type="InterPro" id="IPR044571">
    <property type="entry name" value="P4KG1-8"/>
</dbReference>
<proteinExistence type="inferred from homology"/>
<evidence type="ECO:0000256" key="1">
    <source>
        <dbReference type="ARBA" id="ARBA00008941"/>
    </source>
</evidence>
<keyword evidence="3" id="KW-0808">Transferase</keyword>
<evidence type="ECO:0000313" key="10">
    <source>
        <dbReference type="Proteomes" id="UP001605036"/>
    </source>
</evidence>
<dbReference type="AlphaFoldDB" id="A0ABD1ZEB5"/>
<name>A0ABD1ZEB5_9MARC</name>
<dbReference type="PROSITE" id="PS50053">
    <property type="entry name" value="UBIQUITIN_2"/>
    <property type="match status" value="2"/>
</dbReference>
<dbReference type="GO" id="GO:0004430">
    <property type="term" value="F:1-phosphatidylinositol 4-kinase activity"/>
    <property type="evidence" value="ECO:0007669"/>
    <property type="project" value="UniProtKB-EC"/>
</dbReference>
<dbReference type="SUPFAM" id="SSF56112">
    <property type="entry name" value="Protein kinase-like (PK-like)"/>
    <property type="match status" value="1"/>
</dbReference>
<dbReference type="InterPro" id="IPR029071">
    <property type="entry name" value="Ubiquitin-like_domsf"/>
</dbReference>
<dbReference type="SMART" id="SM00213">
    <property type="entry name" value="UBQ"/>
    <property type="match status" value="2"/>
</dbReference>
<dbReference type="InterPro" id="IPR000403">
    <property type="entry name" value="PI3/4_kinase_cat_dom"/>
</dbReference>
<keyword evidence="10" id="KW-1185">Reference proteome</keyword>
<evidence type="ECO:0000256" key="5">
    <source>
        <dbReference type="ARBA" id="ARBA00022777"/>
    </source>
</evidence>
<gene>
    <name evidence="9" type="ORF">R1flu_017835</name>
</gene>
<feature type="domain" description="Ubiquitin-like" evidence="7">
    <location>
        <begin position="36"/>
        <end position="109"/>
    </location>
</feature>
<comment type="caution">
    <text evidence="9">The sequence shown here is derived from an EMBL/GenBank/DDBJ whole genome shotgun (WGS) entry which is preliminary data.</text>
</comment>
<feature type="domain" description="PI3K/PI4K catalytic" evidence="8">
    <location>
        <begin position="297"/>
        <end position="598"/>
    </location>
</feature>
<dbReference type="EC" id="2.7.1.67" evidence="2"/>
<dbReference type="Pfam" id="PF00454">
    <property type="entry name" value="PI3_PI4_kinase"/>
    <property type="match status" value="1"/>
</dbReference>
<keyword evidence="5" id="KW-0418">Kinase</keyword>
<dbReference type="GO" id="GO:0005524">
    <property type="term" value="F:ATP binding"/>
    <property type="evidence" value="ECO:0007669"/>
    <property type="project" value="UniProtKB-KW"/>
</dbReference>
<comment type="similarity">
    <text evidence="1">Belongs to the PI3/PI4-kinase family. Type II PI4K subfamily.</text>
</comment>
<dbReference type="EMBL" id="JBHFFA010000001">
    <property type="protein sequence ID" value="KAL2649707.1"/>
    <property type="molecule type" value="Genomic_DNA"/>
</dbReference>
<evidence type="ECO:0000259" key="8">
    <source>
        <dbReference type="PROSITE" id="PS50290"/>
    </source>
</evidence>